<proteinExistence type="predicted"/>
<sequence length="471" mass="51612">MDKLLRGAAAAAAAAVMLAGCSVPGINSKGGGSDKMTGSYNYSPTEAAEAEQIYDWLIRPSITADNIISFDASRIDPDNADSKMYLNYSVIRQTGKYGLIDYSGNIVIKPEYDNYYLCSCGEIVLFNAIDERKEEYEYCTVGADKKLTSYPEHTEDDTNVYYWDTATQKVFEGVRGENTVTEYTGKRAVAVTEAQVEMDDYGTLDVTVPEGALCGMAKEGQLIIDCMYDAYYAPTYKGVGSTAVAFMNASGKWGYFDADGSQIIDFICDGDPNAYNGMLNDDQMITHPFLFCDDYIPVYKDGFYSYYDFSGEQVVRSGEFAQARPVNNGRAWVKQGEYWGVIQLGDIIEEEKPKNDSSSSSQTETTTTSSSTYYWTQTSDSTESQPEYTDVWTAATDANGNPVTSASDVWTDTGVYTDTDINTDTSAWSDTAATEPVYTDAPAVTDQPVVPDQGGNAEPAAPDAQTGFFEY</sequence>
<dbReference type="PROSITE" id="PS51257">
    <property type="entry name" value="PROKAR_LIPOPROTEIN"/>
    <property type="match status" value="1"/>
</dbReference>
<dbReference type="EMBL" id="ADKM02000062">
    <property type="protein sequence ID" value="EGC03536.1"/>
    <property type="molecule type" value="Genomic_DNA"/>
</dbReference>
<reference evidence="2 3" key="1">
    <citation type="submission" date="2011-02" db="EMBL/GenBank/DDBJ databases">
        <authorList>
            <person name="Nelson K.E."/>
            <person name="Sutton G."/>
            <person name="Torralba M."/>
            <person name="Durkin S."/>
            <person name="Harkins D."/>
            <person name="Montgomery R."/>
            <person name="Ziemer C."/>
            <person name="Klaassens E."/>
            <person name="Ocuiv P."/>
            <person name="Morrison M."/>
        </authorList>
    </citation>
    <scope>NUCLEOTIDE SEQUENCE [LARGE SCALE GENOMIC DNA]</scope>
    <source>
        <strain evidence="2 3">8</strain>
    </source>
</reference>
<gene>
    <name evidence="2" type="ORF">CUS_8016</name>
</gene>
<evidence type="ECO:0000313" key="2">
    <source>
        <dbReference type="EMBL" id="EGC03536.1"/>
    </source>
</evidence>
<protein>
    <submittedName>
        <fullName evidence="2">Putative lipoprotein</fullName>
    </submittedName>
</protein>
<dbReference type="OrthoDB" id="1652041at2"/>
<dbReference type="Proteomes" id="UP000004259">
    <property type="component" value="Unassembled WGS sequence"/>
</dbReference>
<feature type="region of interest" description="Disordered" evidence="1">
    <location>
        <begin position="350"/>
        <end position="387"/>
    </location>
</feature>
<accession>E9SAQ4</accession>
<dbReference type="InterPro" id="IPR032774">
    <property type="entry name" value="WG_beta_rep"/>
</dbReference>
<dbReference type="Pfam" id="PF14903">
    <property type="entry name" value="WG_beta_rep"/>
    <property type="match status" value="2"/>
</dbReference>
<dbReference type="eggNOG" id="ENOG502ZDQX">
    <property type="taxonomic scope" value="Bacteria"/>
</dbReference>
<comment type="caution">
    <text evidence="2">The sequence shown here is derived from an EMBL/GenBank/DDBJ whole genome shotgun (WGS) entry which is preliminary data.</text>
</comment>
<keyword evidence="3" id="KW-1185">Reference proteome</keyword>
<keyword evidence="2" id="KW-0449">Lipoprotein</keyword>
<feature type="compositionally biased region" description="Low complexity" evidence="1">
    <location>
        <begin position="423"/>
        <end position="434"/>
    </location>
</feature>
<evidence type="ECO:0000256" key="1">
    <source>
        <dbReference type="SAM" id="MobiDB-lite"/>
    </source>
</evidence>
<feature type="region of interest" description="Disordered" evidence="1">
    <location>
        <begin position="422"/>
        <end position="471"/>
    </location>
</feature>
<dbReference type="RefSeq" id="WP_002848242.1">
    <property type="nucleotide sequence ID" value="NZ_ADKM02000062.1"/>
</dbReference>
<dbReference type="AlphaFoldDB" id="E9SAQ4"/>
<dbReference type="STRING" id="246199.CUS_8016"/>
<name>E9SAQ4_RUMAL</name>
<evidence type="ECO:0000313" key="3">
    <source>
        <dbReference type="Proteomes" id="UP000004259"/>
    </source>
</evidence>
<organism evidence="2 3">
    <name type="scientific">Ruminococcus albus 8</name>
    <dbReference type="NCBI Taxonomy" id="246199"/>
    <lineage>
        <taxon>Bacteria</taxon>
        <taxon>Bacillati</taxon>
        <taxon>Bacillota</taxon>
        <taxon>Clostridia</taxon>
        <taxon>Eubacteriales</taxon>
        <taxon>Oscillospiraceae</taxon>
        <taxon>Ruminococcus</taxon>
    </lineage>
</organism>
<feature type="compositionally biased region" description="Low complexity" evidence="1">
    <location>
        <begin position="356"/>
        <end position="382"/>
    </location>
</feature>